<proteinExistence type="predicted"/>
<comment type="caution">
    <text evidence="1">The sequence shown here is derived from an EMBL/GenBank/DDBJ whole genome shotgun (WGS) entry which is preliminary data.</text>
</comment>
<dbReference type="RefSeq" id="WP_198707136.1">
    <property type="nucleotide sequence ID" value="NZ_JAEILM010000024.1"/>
</dbReference>
<evidence type="ECO:0008006" key="3">
    <source>
        <dbReference type="Google" id="ProtNLM"/>
    </source>
</evidence>
<reference evidence="1 2" key="1">
    <citation type="submission" date="2020-12" db="EMBL/GenBank/DDBJ databases">
        <title>Comparative genomic insights into the epidemiology and virulence of plant pathogenic Pseudomonads from Turkey.</title>
        <authorList>
            <person name="Dillon M."/>
            <person name="Ruiz-Bedoya T."/>
            <person name="Bendalovic-Torma C."/>
            <person name="Guttman K.M."/>
            <person name="Kwak H."/>
            <person name="Middleton M.A."/>
            <person name="Wang P.W."/>
            <person name="Horuz S."/>
            <person name="Aysan Y."/>
            <person name="Guttman D.S."/>
        </authorList>
    </citation>
    <scope>NUCLEOTIDE SEQUENCE [LARGE SCALE GENOMIC DNA]</scope>
    <source>
        <strain evidence="1 2">Marul_2_1</strain>
    </source>
</reference>
<keyword evidence="2" id="KW-1185">Reference proteome</keyword>
<accession>A0ABS0V0G3</accession>
<sequence>MKVDKNLTEFENLLALINLNNPELKLRADQIESMTSRMNHNGYYEEKGFRLDVVMAYGKGYSGRFDFYYNKLTIEGFIETPEYLSPLPVLLTDTPEEITARYLARYDLASDTQVYWSAFVAPTVDEMYGRITFSPDAKSLLYAQLSHIKLIQVDSLDDDLPINIMVSTSTLDGFEPTRTQLKIT</sequence>
<protein>
    <recommendedName>
        <fullName evidence="3">Pyocin immunity protein</fullName>
    </recommendedName>
</protein>
<dbReference type="Proteomes" id="UP000607562">
    <property type="component" value="Unassembled WGS sequence"/>
</dbReference>
<gene>
    <name evidence="1" type="ORF">YA0871_08390</name>
</gene>
<dbReference type="EMBL" id="JAEILM010000024">
    <property type="protein sequence ID" value="MBI6632677.1"/>
    <property type="molecule type" value="Genomic_DNA"/>
</dbReference>
<organism evidence="1 2">
    <name type="scientific">Pseudomonas paralactis</name>
    <dbReference type="NCBI Taxonomy" id="1615673"/>
    <lineage>
        <taxon>Bacteria</taxon>
        <taxon>Pseudomonadati</taxon>
        <taxon>Pseudomonadota</taxon>
        <taxon>Gammaproteobacteria</taxon>
        <taxon>Pseudomonadales</taxon>
        <taxon>Pseudomonadaceae</taxon>
        <taxon>Pseudomonas</taxon>
    </lineage>
</organism>
<evidence type="ECO:0000313" key="2">
    <source>
        <dbReference type="Proteomes" id="UP000607562"/>
    </source>
</evidence>
<name>A0ABS0V0G3_9PSED</name>
<evidence type="ECO:0000313" key="1">
    <source>
        <dbReference type="EMBL" id="MBI6632677.1"/>
    </source>
</evidence>